<dbReference type="SUPFAM" id="SSF52540">
    <property type="entry name" value="P-loop containing nucleoside triphosphate hydrolases"/>
    <property type="match status" value="1"/>
</dbReference>
<keyword evidence="9" id="KW-0445">Lipid transport</keyword>
<dbReference type="Gene3D" id="3.40.50.300">
    <property type="entry name" value="P-loop containing nucleotide triphosphate hydrolases"/>
    <property type="match status" value="1"/>
</dbReference>
<dbReference type="AlphaFoldDB" id="A0A366J6C2"/>
<proteinExistence type="predicted"/>
<gene>
    <name evidence="14" type="ORF">DFP80_10944</name>
</gene>
<keyword evidence="15" id="KW-1185">Reference proteome</keyword>
<organism evidence="14 15">
    <name type="scientific">Marinomonas rhizomae</name>
    <dbReference type="NCBI Taxonomy" id="491948"/>
    <lineage>
        <taxon>Bacteria</taxon>
        <taxon>Pseudomonadati</taxon>
        <taxon>Pseudomonadota</taxon>
        <taxon>Gammaproteobacteria</taxon>
        <taxon>Oceanospirillales</taxon>
        <taxon>Oceanospirillaceae</taxon>
        <taxon>Marinomonas</taxon>
    </lineage>
</organism>
<dbReference type="InterPro" id="IPR003593">
    <property type="entry name" value="AAA+_ATPase"/>
</dbReference>
<evidence type="ECO:0000256" key="9">
    <source>
        <dbReference type="ARBA" id="ARBA00023055"/>
    </source>
</evidence>
<dbReference type="GO" id="GO:0016887">
    <property type="term" value="F:ATP hydrolysis activity"/>
    <property type="evidence" value="ECO:0007669"/>
    <property type="project" value="InterPro"/>
</dbReference>
<evidence type="ECO:0000256" key="7">
    <source>
        <dbReference type="ARBA" id="ARBA00022967"/>
    </source>
</evidence>
<dbReference type="InterPro" id="IPR011917">
    <property type="entry name" value="ABC_transpr_lipidA"/>
</dbReference>
<keyword evidence="5" id="KW-0547">Nucleotide-binding</keyword>
<evidence type="ECO:0000256" key="6">
    <source>
        <dbReference type="ARBA" id="ARBA00022840"/>
    </source>
</evidence>
<evidence type="ECO:0000313" key="15">
    <source>
        <dbReference type="Proteomes" id="UP000252792"/>
    </source>
</evidence>
<feature type="transmembrane region" description="Helical" evidence="11">
    <location>
        <begin position="177"/>
        <end position="197"/>
    </location>
</feature>
<dbReference type="PANTHER" id="PTHR43394:SF1">
    <property type="entry name" value="ATP-BINDING CASSETTE SUB-FAMILY B MEMBER 10, MITOCHONDRIAL"/>
    <property type="match status" value="1"/>
</dbReference>
<dbReference type="GO" id="GO:0015421">
    <property type="term" value="F:ABC-type oligopeptide transporter activity"/>
    <property type="evidence" value="ECO:0007669"/>
    <property type="project" value="TreeGrafter"/>
</dbReference>
<dbReference type="CDD" id="cd18552">
    <property type="entry name" value="ABC_6TM_MsbA_like"/>
    <property type="match status" value="1"/>
</dbReference>
<dbReference type="SUPFAM" id="SSF90123">
    <property type="entry name" value="ABC transporter transmembrane region"/>
    <property type="match status" value="1"/>
</dbReference>
<evidence type="ECO:0000256" key="11">
    <source>
        <dbReference type="SAM" id="Phobius"/>
    </source>
</evidence>
<keyword evidence="4 11" id="KW-0812">Transmembrane</keyword>
<feature type="transmembrane region" description="Helical" evidence="11">
    <location>
        <begin position="81"/>
        <end position="102"/>
    </location>
</feature>
<protein>
    <submittedName>
        <fullName evidence="14">Subfamily B ATP-binding cassette protein MsbA</fullName>
    </submittedName>
</protein>
<dbReference type="FunFam" id="3.40.50.300:FF:000140">
    <property type="entry name" value="Lipid A export ATP-binding/permease protein MsbA"/>
    <property type="match status" value="1"/>
</dbReference>
<dbReference type="PROSITE" id="PS00211">
    <property type="entry name" value="ABC_TRANSPORTER_1"/>
    <property type="match status" value="1"/>
</dbReference>
<evidence type="ECO:0000256" key="3">
    <source>
        <dbReference type="ARBA" id="ARBA00022475"/>
    </source>
</evidence>
<sequence>MQDKVTPSSPQQASKPAPQSGAKIYFRLLGYVKSSWLYLLLSILGYVMYSAMEPALAALLKHIVDVVSEGKITESRLLIPLAILAIFVVRGIGTFLGGYFMAQVANKVVFDLRTSMFNKLVLLPSSYYHSIPTGRLLAKLTYDTEQVIGSITQAIRVILREGLTVVGLLSYMIYMNWRLSLLFLLVVPLIGLVVSYASKRFRRLSTRIQNAMGGVTDVASEAIKGHEVVKIFGGSRYETERFYKAAYENRRSQLKMEKTKSLNVPIVQFILASAMAILIWFALSPSISSNMTPGDFIAFITAAGMLGKPIRQLTDVNSILQKGIAASHSIFDFLDMEEEADNGTVSIDRLKGSIEWKSMSFKYPNAEKRALKNINLSLPAGKTLALVGRSGSGKSTMANLIPRFYDIEDGSLTIDGILIDDYKLTELRSNIALVNQQVVLFNGTIRDNIAYGYLRDASEEDVIAAAKAANAWGFIQELDEGLDTMVGENGVLLSGGQRQRIAIARAILKNAPILILDEATSALDTESERAIQSALDNLMENRTTIAIAHRLSTIENADIIAVVDHGEIIEQGSHSELLALDGAYAQLHNQQFSEIPA</sequence>
<dbReference type="PANTHER" id="PTHR43394">
    <property type="entry name" value="ATP-DEPENDENT PERMEASE MDL1, MITOCHONDRIAL"/>
    <property type="match status" value="1"/>
</dbReference>
<evidence type="ECO:0000256" key="10">
    <source>
        <dbReference type="ARBA" id="ARBA00023136"/>
    </source>
</evidence>
<dbReference type="GO" id="GO:0034040">
    <property type="term" value="F:ATPase-coupled lipid transmembrane transporter activity"/>
    <property type="evidence" value="ECO:0007669"/>
    <property type="project" value="InterPro"/>
</dbReference>
<evidence type="ECO:0000256" key="8">
    <source>
        <dbReference type="ARBA" id="ARBA00022989"/>
    </source>
</evidence>
<evidence type="ECO:0000256" key="2">
    <source>
        <dbReference type="ARBA" id="ARBA00022448"/>
    </source>
</evidence>
<dbReference type="InterPro" id="IPR011527">
    <property type="entry name" value="ABC1_TM_dom"/>
</dbReference>
<accession>A0A366J6C2</accession>
<feature type="transmembrane region" description="Helical" evidence="11">
    <location>
        <begin position="36"/>
        <end position="60"/>
    </location>
</feature>
<dbReference type="NCBIfam" id="TIGR02203">
    <property type="entry name" value="MsbA_lipidA"/>
    <property type="match status" value="1"/>
</dbReference>
<dbReference type="InterPro" id="IPR003439">
    <property type="entry name" value="ABC_transporter-like_ATP-bd"/>
</dbReference>
<evidence type="ECO:0000259" key="12">
    <source>
        <dbReference type="PROSITE" id="PS50893"/>
    </source>
</evidence>
<dbReference type="InterPro" id="IPR036640">
    <property type="entry name" value="ABC1_TM_sf"/>
</dbReference>
<keyword evidence="3" id="KW-1003">Cell membrane</keyword>
<dbReference type="InterPro" id="IPR039421">
    <property type="entry name" value="Type_1_exporter"/>
</dbReference>
<feature type="transmembrane region" description="Helical" evidence="11">
    <location>
        <begin position="262"/>
        <end position="283"/>
    </location>
</feature>
<dbReference type="Gene3D" id="1.20.1560.10">
    <property type="entry name" value="ABC transporter type 1, transmembrane domain"/>
    <property type="match status" value="1"/>
</dbReference>
<evidence type="ECO:0000259" key="13">
    <source>
        <dbReference type="PROSITE" id="PS50929"/>
    </source>
</evidence>
<feature type="domain" description="ABC transmembrane type-1" evidence="13">
    <location>
        <begin position="40"/>
        <end position="322"/>
    </location>
</feature>
<keyword evidence="10 11" id="KW-0472">Membrane</keyword>
<dbReference type="Pfam" id="PF00664">
    <property type="entry name" value="ABC_membrane"/>
    <property type="match status" value="1"/>
</dbReference>
<dbReference type="Pfam" id="PF00005">
    <property type="entry name" value="ABC_tran"/>
    <property type="match status" value="1"/>
</dbReference>
<feature type="domain" description="ABC transporter" evidence="12">
    <location>
        <begin position="354"/>
        <end position="590"/>
    </location>
</feature>
<comment type="caution">
    <text evidence="14">The sequence shown here is derived from an EMBL/GenBank/DDBJ whole genome shotgun (WGS) entry which is preliminary data.</text>
</comment>
<keyword evidence="2" id="KW-0813">Transport</keyword>
<dbReference type="InterPro" id="IPR027417">
    <property type="entry name" value="P-loop_NTPase"/>
</dbReference>
<evidence type="ECO:0000313" key="14">
    <source>
        <dbReference type="EMBL" id="RBP81745.1"/>
    </source>
</evidence>
<reference evidence="14 15" key="1">
    <citation type="submission" date="2018-06" db="EMBL/GenBank/DDBJ databases">
        <title>Genomic Encyclopedia of Type Strains, Phase III (KMG-III): the genomes of soil and plant-associated and newly described type strains.</title>
        <authorList>
            <person name="Whitman W."/>
        </authorList>
    </citation>
    <scope>NUCLEOTIDE SEQUENCE [LARGE SCALE GENOMIC DNA]</scope>
    <source>
        <strain evidence="14 15">CECT 7377</strain>
    </source>
</reference>
<dbReference type="GO" id="GO:0005524">
    <property type="term" value="F:ATP binding"/>
    <property type="evidence" value="ECO:0007669"/>
    <property type="project" value="UniProtKB-KW"/>
</dbReference>
<evidence type="ECO:0000256" key="4">
    <source>
        <dbReference type="ARBA" id="ARBA00022692"/>
    </source>
</evidence>
<dbReference type="EMBL" id="QNSE01000009">
    <property type="protein sequence ID" value="RBP81745.1"/>
    <property type="molecule type" value="Genomic_DNA"/>
</dbReference>
<keyword evidence="6 14" id="KW-0067">ATP-binding</keyword>
<evidence type="ECO:0000256" key="1">
    <source>
        <dbReference type="ARBA" id="ARBA00004651"/>
    </source>
</evidence>
<dbReference type="Proteomes" id="UP000252792">
    <property type="component" value="Unassembled WGS sequence"/>
</dbReference>
<dbReference type="OrthoDB" id="9806127at2"/>
<dbReference type="SMART" id="SM00382">
    <property type="entry name" value="AAA"/>
    <property type="match status" value="1"/>
</dbReference>
<keyword evidence="8 11" id="KW-1133">Transmembrane helix</keyword>
<evidence type="ECO:0000256" key="5">
    <source>
        <dbReference type="ARBA" id="ARBA00022741"/>
    </source>
</evidence>
<dbReference type="InterPro" id="IPR017871">
    <property type="entry name" value="ABC_transporter-like_CS"/>
</dbReference>
<dbReference type="PROSITE" id="PS50893">
    <property type="entry name" value="ABC_TRANSPORTER_2"/>
    <property type="match status" value="1"/>
</dbReference>
<dbReference type="GO" id="GO:0005886">
    <property type="term" value="C:plasma membrane"/>
    <property type="evidence" value="ECO:0007669"/>
    <property type="project" value="UniProtKB-SubCell"/>
</dbReference>
<keyword evidence="7" id="KW-1278">Translocase</keyword>
<dbReference type="PROSITE" id="PS50929">
    <property type="entry name" value="ABC_TM1F"/>
    <property type="match status" value="1"/>
</dbReference>
<dbReference type="RefSeq" id="WP_113917151.1">
    <property type="nucleotide sequence ID" value="NZ_QNSE01000009.1"/>
</dbReference>
<comment type="subcellular location">
    <subcellularLocation>
        <location evidence="1">Cell membrane</location>
        <topology evidence="1">Multi-pass membrane protein</topology>
    </subcellularLocation>
</comment>
<name>A0A366J6C2_9GAMM</name>